<dbReference type="InterPro" id="IPR023378">
    <property type="entry name" value="YheA/YmcA-like_dom_sf"/>
</dbReference>
<protein>
    <recommendedName>
        <fullName evidence="3">YlbF family regulator</fullName>
    </recommendedName>
</protein>
<dbReference type="SUPFAM" id="SSF158622">
    <property type="entry name" value="YheA/YmcA-like"/>
    <property type="match status" value="1"/>
</dbReference>
<dbReference type="Proteomes" id="UP000007488">
    <property type="component" value="Chromosome"/>
</dbReference>
<dbReference type="KEGG" id="sgy:Sgly_1773"/>
<name>F0SZI4_SYNGF</name>
<dbReference type="eggNOG" id="COG3679">
    <property type="taxonomic scope" value="Bacteria"/>
</dbReference>
<dbReference type="Pfam" id="PF06133">
    <property type="entry name" value="Com_YlbF"/>
    <property type="match status" value="1"/>
</dbReference>
<organism evidence="1 2">
    <name type="scientific">Syntrophobotulus glycolicus (strain DSM 8271 / FlGlyR)</name>
    <dbReference type="NCBI Taxonomy" id="645991"/>
    <lineage>
        <taxon>Bacteria</taxon>
        <taxon>Bacillati</taxon>
        <taxon>Bacillota</taxon>
        <taxon>Clostridia</taxon>
        <taxon>Eubacteriales</taxon>
        <taxon>Desulfitobacteriaceae</taxon>
        <taxon>Syntrophobotulus</taxon>
    </lineage>
</organism>
<reference evidence="1 2" key="1">
    <citation type="journal article" date="2011" name="Stand. Genomic Sci.">
        <title>Complete genome sequence of Syntrophobotulus glycolicus type strain (FlGlyR).</title>
        <authorList>
            <person name="Han C."/>
            <person name="Mwirichia R."/>
            <person name="Chertkov O."/>
            <person name="Held B."/>
            <person name="Lapidus A."/>
            <person name="Nolan M."/>
            <person name="Lucas S."/>
            <person name="Hammon N."/>
            <person name="Deshpande S."/>
            <person name="Cheng J.F."/>
            <person name="Tapia R."/>
            <person name="Goodwin L."/>
            <person name="Pitluck S."/>
            <person name="Huntemann M."/>
            <person name="Liolios K."/>
            <person name="Ivanova N."/>
            <person name="Pagani I."/>
            <person name="Mavromatis K."/>
            <person name="Ovchinikova G."/>
            <person name="Pati A."/>
            <person name="Chen A."/>
            <person name="Palaniappan K."/>
            <person name="Land M."/>
            <person name="Hauser L."/>
            <person name="Brambilla E.M."/>
            <person name="Rohde M."/>
            <person name="Spring S."/>
            <person name="Sikorski J."/>
            <person name="Goker M."/>
            <person name="Woyke T."/>
            <person name="Bristow J."/>
            <person name="Eisen J.A."/>
            <person name="Markowitz V."/>
            <person name="Hugenholtz P."/>
            <person name="Kyrpides N.C."/>
            <person name="Klenk H.P."/>
            <person name="Detter J.C."/>
        </authorList>
    </citation>
    <scope>NUCLEOTIDE SEQUENCE [LARGE SCALE GENOMIC DNA]</scope>
    <source>
        <strain evidence="2">DSM 8271 / FlGlyR</strain>
    </source>
</reference>
<dbReference type="EMBL" id="CP002547">
    <property type="protein sequence ID" value="ADY56070.1"/>
    <property type="molecule type" value="Genomic_DNA"/>
</dbReference>
<evidence type="ECO:0008006" key="3">
    <source>
        <dbReference type="Google" id="ProtNLM"/>
    </source>
</evidence>
<dbReference type="InterPro" id="IPR010368">
    <property type="entry name" value="Com_YlbF"/>
</dbReference>
<sequence length="148" mass="16923">MNSELYLKASELAEAIHNSPEAIEVREAEKKIREDKVANNLNERWQKVYQRVQKDLEEGKELSEQDQRSIEFIEAKVENHPVLLNYMAAHNKFTALLQEINNILTGALQFDTADPEEDACITCPAHATCKDKDGNTECDKFISQNNNM</sequence>
<reference evidence="2" key="2">
    <citation type="submission" date="2011-02" db="EMBL/GenBank/DDBJ databases">
        <title>The complete genome of Syntrophobotulus glycolicus DSM 8271.</title>
        <authorList>
            <person name="Lucas S."/>
            <person name="Copeland A."/>
            <person name="Lapidus A."/>
            <person name="Bruce D."/>
            <person name="Goodwin L."/>
            <person name="Pitluck S."/>
            <person name="Kyrpides N."/>
            <person name="Mavromatis K."/>
            <person name="Pagani I."/>
            <person name="Ivanova N."/>
            <person name="Mikhailova N."/>
            <person name="Chertkov O."/>
            <person name="Held B."/>
            <person name="Detter J.C."/>
            <person name="Tapia R."/>
            <person name="Han C."/>
            <person name="Land M."/>
            <person name="Hauser L."/>
            <person name="Markowitz V."/>
            <person name="Cheng J.-F."/>
            <person name="Hugenholtz P."/>
            <person name="Woyke T."/>
            <person name="Wu D."/>
            <person name="Spring S."/>
            <person name="Schroeder M."/>
            <person name="Brambilla E."/>
            <person name="Klenk H.-P."/>
            <person name="Eisen J.A."/>
        </authorList>
    </citation>
    <scope>NUCLEOTIDE SEQUENCE [LARGE SCALE GENOMIC DNA]</scope>
    <source>
        <strain evidence="2">DSM 8271 / FlGlyR</strain>
    </source>
</reference>
<dbReference type="RefSeq" id="WP_013624938.1">
    <property type="nucleotide sequence ID" value="NC_015172.1"/>
</dbReference>
<evidence type="ECO:0000313" key="1">
    <source>
        <dbReference type="EMBL" id="ADY56070.1"/>
    </source>
</evidence>
<proteinExistence type="predicted"/>
<accession>F0SZI4</accession>
<gene>
    <name evidence="1" type="ordered locus">Sgly_1773</name>
</gene>
<evidence type="ECO:0000313" key="2">
    <source>
        <dbReference type="Proteomes" id="UP000007488"/>
    </source>
</evidence>
<dbReference type="STRING" id="645991.Sgly_1773"/>
<dbReference type="AlphaFoldDB" id="F0SZI4"/>
<dbReference type="Gene3D" id="1.20.1500.10">
    <property type="entry name" value="YheA/YmcA-like"/>
    <property type="match status" value="1"/>
</dbReference>
<keyword evidence="2" id="KW-1185">Reference proteome</keyword>
<dbReference type="HOGENOM" id="CLU_1757915_0_0_9"/>